<feature type="binding site" evidence="16">
    <location>
        <position position="161"/>
    </location>
    <ligand>
        <name>Zn(2+)</name>
        <dbReference type="ChEBI" id="CHEBI:29105"/>
        <note>catalytic</note>
    </ligand>
</feature>
<dbReference type="Pfam" id="PF00571">
    <property type="entry name" value="CBS"/>
    <property type="match status" value="1"/>
</dbReference>
<organism evidence="19 20">
    <name type="scientific">Afifella marina DSM 2698</name>
    <dbReference type="NCBI Taxonomy" id="1120955"/>
    <lineage>
        <taxon>Bacteria</taxon>
        <taxon>Pseudomonadati</taxon>
        <taxon>Pseudomonadota</taxon>
        <taxon>Alphaproteobacteria</taxon>
        <taxon>Hyphomicrobiales</taxon>
        <taxon>Afifellaceae</taxon>
        <taxon>Afifella</taxon>
    </lineage>
</organism>
<evidence type="ECO:0000256" key="8">
    <source>
        <dbReference type="ARBA" id="ARBA00022801"/>
    </source>
</evidence>
<evidence type="ECO:0000256" key="16">
    <source>
        <dbReference type="PIRSR" id="PIRSR006404-2"/>
    </source>
</evidence>
<evidence type="ECO:0000256" key="7">
    <source>
        <dbReference type="ARBA" id="ARBA00022737"/>
    </source>
</evidence>
<feature type="binding site" evidence="16">
    <location>
        <position position="62"/>
    </location>
    <ligand>
        <name>Zn(2+)</name>
        <dbReference type="ChEBI" id="CHEBI:29105"/>
        <note>catalytic</note>
    </ligand>
</feature>
<dbReference type="InterPro" id="IPR000644">
    <property type="entry name" value="CBS_dom"/>
</dbReference>
<proteinExistence type="inferred from homology"/>
<evidence type="ECO:0000256" key="11">
    <source>
        <dbReference type="ARBA" id="ARBA00023049"/>
    </source>
</evidence>
<dbReference type="RefSeq" id="WP_092813326.1">
    <property type="nucleotide sequence ID" value="NZ_FMVW01000005.1"/>
</dbReference>
<evidence type="ECO:0000256" key="14">
    <source>
        <dbReference type="PIRNR" id="PIRNR006404"/>
    </source>
</evidence>
<evidence type="ECO:0000256" key="2">
    <source>
        <dbReference type="ARBA" id="ARBA00007931"/>
    </source>
</evidence>
<keyword evidence="4 14" id="KW-0645">Protease</keyword>
<dbReference type="Pfam" id="PF02163">
    <property type="entry name" value="Peptidase_M50"/>
    <property type="match status" value="1"/>
</dbReference>
<evidence type="ECO:0000256" key="13">
    <source>
        <dbReference type="ARBA" id="ARBA00023136"/>
    </source>
</evidence>
<feature type="transmembrane region" description="Helical" evidence="14">
    <location>
        <begin position="15"/>
        <end position="33"/>
    </location>
</feature>
<dbReference type="InterPro" id="IPR008915">
    <property type="entry name" value="Peptidase_M50"/>
</dbReference>
<keyword evidence="11 14" id="KW-0482">Metalloprotease</keyword>
<dbReference type="InterPro" id="IPR046342">
    <property type="entry name" value="CBS_dom_sf"/>
</dbReference>
<dbReference type="Proteomes" id="UP000199347">
    <property type="component" value="Unassembled WGS sequence"/>
</dbReference>
<dbReference type="PROSITE" id="PS51371">
    <property type="entry name" value="CBS"/>
    <property type="match status" value="2"/>
</dbReference>
<dbReference type="STRING" id="1120955.SAMN03080610_02469"/>
<feature type="transmembrane region" description="Helical" evidence="14">
    <location>
        <begin position="98"/>
        <end position="118"/>
    </location>
</feature>
<dbReference type="InterPro" id="IPR016483">
    <property type="entry name" value="UCP006404_Pept_M50_CBS"/>
</dbReference>
<dbReference type="AlphaFoldDB" id="A0A1G5NQC4"/>
<dbReference type="Gene3D" id="3.10.580.10">
    <property type="entry name" value="CBS-domain"/>
    <property type="match status" value="1"/>
</dbReference>
<gene>
    <name evidence="19" type="ORF">SAMN03080610_02469</name>
</gene>
<evidence type="ECO:0000256" key="6">
    <source>
        <dbReference type="ARBA" id="ARBA00022723"/>
    </source>
</evidence>
<keyword evidence="6 14" id="KW-0479">Metal-binding</keyword>
<name>A0A1G5NQC4_AFIMA</name>
<evidence type="ECO:0000256" key="5">
    <source>
        <dbReference type="ARBA" id="ARBA00022692"/>
    </source>
</evidence>
<evidence type="ECO:0000256" key="3">
    <source>
        <dbReference type="ARBA" id="ARBA00022475"/>
    </source>
</evidence>
<keyword evidence="8 14" id="KW-0378">Hydrolase</keyword>
<keyword evidence="20" id="KW-1185">Reference proteome</keyword>
<evidence type="ECO:0000313" key="19">
    <source>
        <dbReference type="EMBL" id="SCZ39573.1"/>
    </source>
</evidence>
<keyword evidence="10 14" id="KW-1133">Transmembrane helix</keyword>
<comment type="similarity">
    <text evidence="2 14">Belongs to the peptidase M50B family.</text>
</comment>
<dbReference type="GO" id="GO:0005886">
    <property type="term" value="C:plasma membrane"/>
    <property type="evidence" value="ECO:0007669"/>
    <property type="project" value="UniProtKB-SubCell"/>
</dbReference>
<keyword evidence="5 14" id="KW-0812">Transmembrane</keyword>
<feature type="transmembrane region" description="Helical" evidence="14">
    <location>
        <begin position="190"/>
        <end position="215"/>
    </location>
</feature>
<evidence type="ECO:0000256" key="9">
    <source>
        <dbReference type="ARBA" id="ARBA00022833"/>
    </source>
</evidence>
<dbReference type="CDD" id="cd06164">
    <property type="entry name" value="S2P-M50_SpoIVFB_CBS"/>
    <property type="match status" value="1"/>
</dbReference>
<keyword evidence="12 17" id="KW-0129">CBS domain</keyword>
<evidence type="ECO:0000256" key="10">
    <source>
        <dbReference type="ARBA" id="ARBA00022989"/>
    </source>
</evidence>
<dbReference type="SMART" id="SM00116">
    <property type="entry name" value="CBS"/>
    <property type="match status" value="1"/>
</dbReference>
<reference evidence="19 20" key="1">
    <citation type="submission" date="2016-10" db="EMBL/GenBank/DDBJ databases">
        <authorList>
            <person name="de Groot N.N."/>
        </authorList>
    </citation>
    <scope>NUCLEOTIDE SEQUENCE [LARGE SCALE GENOMIC DNA]</scope>
    <source>
        <strain evidence="19 20">DSM 2698</strain>
    </source>
</reference>
<keyword evidence="9 14" id="KW-0862">Zinc</keyword>
<feature type="domain" description="CBS" evidence="18">
    <location>
        <begin position="301"/>
        <end position="370"/>
    </location>
</feature>
<keyword evidence="13 14" id="KW-0472">Membrane</keyword>
<dbReference type="SUPFAM" id="SSF54631">
    <property type="entry name" value="CBS-domain pair"/>
    <property type="match status" value="1"/>
</dbReference>
<feature type="binding site" evidence="16">
    <location>
        <position position="58"/>
    </location>
    <ligand>
        <name>Zn(2+)</name>
        <dbReference type="ChEBI" id="CHEBI:29105"/>
        <note>catalytic</note>
    </ligand>
</feature>
<dbReference type="GO" id="GO:0008237">
    <property type="term" value="F:metallopeptidase activity"/>
    <property type="evidence" value="ECO:0007669"/>
    <property type="project" value="UniProtKB-UniRule"/>
</dbReference>
<comment type="subcellular location">
    <subcellularLocation>
        <location evidence="1 14">Cell membrane</location>
        <topology evidence="1 14">Multi-pass membrane protein</topology>
    </subcellularLocation>
</comment>
<dbReference type="PANTHER" id="PTHR39188">
    <property type="entry name" value="MEMBRANE-ASSOCIATED ZINC METALLOPROTEASE M50B"/>
    <property type="match status" value="1"/>
</dbReference>
<keyword evidence="3 14" id="KW-1003">Cell membrane</keyword>
<comment type="cofactor">
    <cofactor evidence="14 16">
        <name>Zn(2+)</name>
        <dbReference type="ChEBI" id="CHEBI:29105"/>
    </cofactor>
    <text evidence="14 16">Binds 1 zinc ion per subunit.</text>
</comment>
<feature type="transmembrane region" description="Helical" evidence="14">
    <location>
        <begin position="138"/>
        <end position="158"/>
    </location>
</feature>
<feature type="active site" evidence="15">
    <location>
        <position position="59"/>
    </location>
</feature>
<feature type="transmembrane region" description="Helical" evidence="14">
    <location>
        <begin position="39"/>
        <end position="58"/>
    </location>
</feature>
<protein>
    <recommendedName>
        <fullName evidence="14">Zinc metalloprotease</fullName>
    </recommendedName>
</protein>
<dbReference type="PIRSF" id="PIRSF006404">
    <property type="entry name" value="UCP006404_Pept_M50_CBS"/>
    <property type="match status" value="1"/>
</dbReference>
<accession>A0A1G5NQC4</accession>
<evidence type="ECO:0000256" key="12">
    <source>
        <dbReference type="ARBA" id="ARBA00023122"/>
    </source>
</evidence>
<dbReference type="OrthoDB" id="9781963at2"/>
<evidence type="ECO:0000256" key="17">
    <source>
        <dbReference type="PROSITE-ProRule" id="PRU00703"/>
    </source>
</evidence>
<keyword evidence="7" id="KW-0677">Repeat</keyword>
<dbReference type="EMBL" id="FMVW01000005">
    <property type="protein sequence ID" value="SCZ39573.1"/>
    <property type="molecule type" value="Genomic_DNA"/>
</dbReference>
<evidence type="ECO:0000256" key="15">
    <source>
        <dbReference type="PIRSR" id="PIRSR006404-1"/>
    </source>
</evidence>
<feature type="domain" description="CBS" evidence="18">
    <location>
        <begin position="238"/>
        <end position="297"/>
    </location>
</feature>
<dbReference type="PANTHER" id="PTHR39188:SF3">
    <property type="entry name" value="STAGE IV SPORULATION PROTEIN FB"/>
    <property type="match status" value="1"/>
</dbReference>
<sequence>MSWSFPIGRLFGSEIRIHATFFLLLAWIGFAHYQMGGAAAAIGGVLFILAIFACVVAHEFGHALTARRYGIKTPDITLLPIGGLARLERMPENPREEILVALAGPAVNIVIAAILILALGGAVDTASLASLDNPQVSFLARLAGVNLFLALFNLIPAFPMDGGRVLRAALSFRLSRPAATTMAARIGQGIAVGFGFLALYGNPILLLIAAFIFFAGNAEARSVGLEDAARGLRVRDAMISEFESLAPSATLGDAAELLLRTTQHEFPVVDGSGRLRGILTRATLIEKLAAEGPDAPVLHVMTTDIPVIAARARLSDALKRLQAGMAPAVGVVEGGISLAGRTEGGRFIGYITVDNIDELMMIRGATGPASPPSRGPGPAVPQ</sequence>
<dbReference type="GO" id="GO:0006508">
    <property type="term" value="P:proteolysis"/>
    <property type="evidence" value="ECO:0007669"/>
    <property type="project" value="UniProtKB-KW"/>
</dbReference>
<evidence type="ECO:0000256" key="4">
    <source>
        <dbReference type="ARBA" id="ARBA00022670"/>
    </source>
</evidence>
<evidence type="ECO:0000259" key="18">
    <source>
        <dbReference type="PROSITE" id="PS51371"/>
    </source>
</evidence>
<evidence type="ECO:0000256" key="1">
    <source>
        <dbReference type="ARBA" id="ARBA00004651"/>
    </source>
</evidence>
<evidence type="ECO:0000313" key="20">
    <source>
        <dbReference type="Proteomes" id="UP000199347"/>
    </source>
</evidence>
<dbReference type="GO" id="GO:0046872">
    <property type="term" value="F:metal ion binding"/>
    <property type="evidence" value="ECO:0007669"/>
    <property type="project" value="UniProtKB-UniRule"/>
</dbReference>